<dbReference type="EMBL" id="DS231734">
    <property type="protein sequence ID" value="KNB19648.1"/>
    <property type="molecule type" value="Genomic_DNA"/>
</dbReference>
<organism evidence="1 2">
    <name type="scientific">Fusarium oxysporum f. sp. lycopersici (strain 4287 / CBS 123668 / FGSC 9935 / NRRL 34936)</name>
    <name type="common">Fusarium vascular wilt of tomato</name>
    <dbReference type="NCBI Taxonomy" id="426428"/>
    <lineage>
        <taxon>Eukaryota</taxon>
        <taxon>Fungi</taxon>
        <taxon>Dikarya</taxon>
        <taxon>Ascomycota</taxon>
        <taxon>Pezizomycotina</taxon>
        <taxon>Sordariomycetes</taxon>
        <taxon>Hypocreomycetidae</taxon>
        <taxon>Hypocreales</taxon>
        <taxon>Nectriaceae</taxon>
        <taxon>Fusarium</taxon>
        <taxon>Fusarium oxysporum species complex</taxon>
    </lineage>
</organism>
<evidence type="ECO:0000313" key="1">
    <source>
        <dbReference type="EMBL" id="KNB19648.1"/>
    </source>
</evidence>
<dbReference type="AlphaFoldDB" id="A0A0J9W9W2"/>
<dbReference type="Proteomes" id="UP000009097">
    <property type="component" value="Unassembled WGS sequence"/>
</dbReference>
<protein>
    <submittedName>
        <fullName evidence="1">Uncharacterized protein</fullName>
    </submittedName>
</protein>
<gene>
    <name evidence="1" type="ORF">FOXG_22623</name>
</gene>
<reference evidence="1" key="2">
    <citation type="journal article" date="2010" name="Nature">
        <title>Comparative genomics reveals mobile pathogenicity chromosomes in Fusarium.</title>
        <authorList>
            <person name="Ma L.J."/>
            <person name="van der Does H.C."/>
            <person name="Borkovich K.A."/>
            <person name="Coleman J.J."/>
            <person name="Daboussi M.J."/>
            <person name="Di Pietro A."/>
            <person name="Dufresne M."/>
            <person name="Freitag M."/>
            <person name="Grabherr M."/>
            <person name="Henrissat B."/>
            <person name="Houterman P.M."/>
            <person name="Kang S."/>
            <person name="Shim W.B."/>
            <person name="Woloshuk C."/>
            <person name="Xie X."/>
            <person name="Xu J.R."/>
            <person name="Antoniw J."/>
            <person name="Baker S.E."/>
            <person name="Bluhm B.H."/>
            <person name="Breakspear A."/>
            <person name="Brown D.W."/>
            <person name="Butchko R.A."/>
            <person name="Chapman S."/>
            <person name="Coulson R."/>
            <person name="Coutinho P.M."/>
            <person name="Danchin E.G."/>
            <person name="Diener A."/>
            <person name="Gale L.R."/>
            <person name="Gardiner D.M."/>
            <person name="Goff S."/>
            <person name="Hammond-Kosack K.E."/>
            <person name="Hilburn K."/>
            <person name="Hua-Van A."/>
            <person name="Jonkers W."/>
            <person name="Kazan K."/>
            <person name="Kodira C.D."/>
            <person name="Koehrsen M."/>
            <person name="Kumar L."/>
            <person name="Lee Y.H."/>
            <person name="Li L."/>
            <person name="Manners J.M."/>
            <person name="Miranda-Saavedra D."/>
            <person name="Mukherjee M."/>
            <person name="Park G."/>
            <person name="Park J."/>
            <person name="Park S.Y."/>
            <person name="Proctor R.H."/>
            <person name="Regev A."/>
            <person name="Ruiz-Roldan M.C."/>
            <person name="Sain D."/>
            <person name="Sakthikumar S."/>
            <person name="Sykes S."/>
            <person name="Schwartz D.C."/>
            <person name="Turgeon B.G."/>
            <person name="Wapinski I."/>
            <person name="Yoder O."/>
            <person name="Young S."/>
            <person name="Zeng Q."/>
            <person name="Zhou S."/>
            <person name="Galagan J."/>
            <person name="Cuomo C.A."/>
            <person name="Kistler H.C."/>
            <person name="Rep M."/>
        </authorList>
    </citation>
    <scope>NUCLEOTIDE SEQUENCE [LARGE SCALE GENOMIC DNA]</scope>
    <source>
        <strain evidence="1">4287</strain>
    </source>
</reference>
<accession>A0A0J9W9W2</accession>
<sequence length="47" mass="5384">MFEKIVELTRWNTLSASQRGDVLLGLVGVSQPQQLHRLMLHLKLTIL</sequence>
<reference evidence="1" key="1">
    <citation type="submission" date="2007-04" db="EMBL/GenBank/DDBJ databases">
        <authorList>
            <consortium name="The Broad Institute Genome Sequencing Platform"/>
            <person name="Birren B."/>
            <person name="Lander E."/>
            <person name="Galagan J."/>
            <person name="Nusbaum C."/>
            <person name="Devon K."/>
            <person name="Ma L.-J."/>
            <person name="Jaffe D."/>
            <person name="Butler J."/>
            <person name="Alvarez P."/>
            <person name="Gnerre S."/>
            <person name="Grabherr M."/>
            <person name="Kleber M."/>
            <person name="Mauceli E."/>
            <person name="Brockman W."/>
            <person name="MacCallum I.A."/>
            <person name="Young S."/>
            <person name="LaButti K."/>
            <person name="DeCaprio D."/>
            <person name="Crawford M."/>
            <person name="Koehrsen M."/>
            <person name="Engels R."/>
            <person name="Montgomery P."/>
            <person name="Pearson M."/>
            <person name="Howarth C."/>
            <person name="Larson L."/>
            <person name="White J."/>
            <person name="O'Leary S."/>
            <person name="Kodira C."/>
            <person name="Zeng Q."/>
            <person name="Yandava C."/>
            <person name="Alvarado L."/>
            <person name="Kistler C."/>
            <person name="Shim W.-B."/>
            <person name="Kang S."/>
            <person name="Woloshuk C."/>
        </authorList>
    </citation>
    <scope>NUCLEOTIDE SEQUENCE</scope>
    <source>
        <strain evidence="1">4287</strain>
    </source>
</reference>
<name>A0A0J9W9W2_FUSO4</name>
<dbReference type="VEuPathDB" id="FungiDB:FOXG_22623"/>
<proteinExistence type="predicted"/>
<dbReference type="KEGG" id="fox:FOXG_22623"/>
<dbReference type="GeneID" id="28963329"/>
<evidence type="ECO:0000313" key="2">
    <source>
        <dbReference type="Proteomes" id="UP000009097"/>
    </source>
</evidence>
<dbReference type="RefSeq" id="XP_018257693.1">
    <property type="nucleotide sequence ID" value="XM_018403027.1"/>
</dbReference>